<keyword evidence="6" id="KW-0677">Repeat</keyword>
<keyword evidence="9" id="KW-1278">Translocase</keyword>
<dbReference type="GO" id="GO:0015749">
    <property type="term" value="P:monosaccharide transmembrane transport"/>
    <property type="evidence" value="ECO:0007669"/>
    <property type="project" value="UniProtKB-ARBA"/>
</dbReference>
<accession>A0A0N0UHX9</accession>
<dbReference type="PANTHER" id="PTHR43790:SF3">
    <property type="entry name" value="D-ALLOSE IMPORT ATP-BINDING PROTEIN ALSA-RELATED"/>
    <property type="match status" value="1"/>
</dbReference>
<keyword evidence="10" id="KW-0472">Membrane</keyword>
<dbReference type="PANTHER" id="PTHR43790">
    <property type="entry name" value="CARBOHYDRATE TRANSPORT ATP-BINDING PROTEIN MG119-RELATED"/>
    <property type="match status" value="1"/>
</dbReference>
<keyword evidence="13" id="KW-1185">Reference proteome</keyword>
<evidence type="ECO:0000256" key="6">
    <source>
        <dbReference type="ARBA" id="ARBA00022737"/>
    </source>
</evidence>
<dbReference type="Proteomes" id="UP000037688">
    <property type="component" value="Unassembled WGS sequence"/>
</dbReference>
<evidence type="ECO:0000256" key="2">
    <source>
        <dbReference type="ARBA" id="ARBA00004533"/>
    </source>
</evidence>
<keyword evidence="8 12" id="KW-0067">ATP-binding</keyword>
<evidence type="ECO:0000256" key="5">
    <source>
        <dbReference type="ARBA" id="ARBA00022597"/>
    </source>
</evidence>
<evidence type="ECO:0000313" key="12">
    <source>
        <dbReference type="EMBL" id="KOY16554.1"/>
    </source>
</evidence>
<name>A0A0N0UHX9_9BACL</name>
<gene>
    <name evidence="12" type="ORF">AMS66_11950</name>
</gene>
<dbReference type="PROSITE" id="PS50893">
    <property type="entry name" value="ABC_TRANSPORTER_2"/>
    <property type="match status" value="2"/>
</dbReference>
<evidence type="ECO:0000256" key="10">
    <source>
        <dbReference type="ARBA" id="ARBA00023136"/>
    </source>
</evidence>
<comment type="subcellular location">
    <subcellularLocation>
        <location evidence="2">Cell inner membrane</location>
    </subcellularLocation>
    <subcellularLocation>
        <location evidence="1">Cell membrane</location>
        <topology evidence="1">Peripheral membrane protein</topology>
    </subcellularLocation>
</comment>
<evidence type="ECO:0000256" key="4">
    <source>
        <dbReference type="ARBA" id="ARBA00022475"/>
    </source>
</evidence>
<evidence type="ECO:0000256" key="1">
    <source>
        <dbReference type="ARBA" id="ARBA00004202"/>
    </source>
</evidence>
<dbReference type="GO" id="GO:0005524">
    <property type="term" value="F:ATP binding"/>
    <property type="evidence" value="ECO:0007669"/>
    <property type="project" value="UniProtKB-KW"/>
</dbReference>
<dbReference type="GO" id="GO:0016887">
    <property type="term" value="F:ATP hydrolysis activity"/>
    <property type="evidence" value="ECO:0007669"/>
    <property type="project" value="InterPro"/>
</dbReference>
<dbReference type="EMBL" id="LITU01000053">
    <property type="protein sequence ID" value="KOY16554.1"/>
    <property type="molecule type" value="Genomic_DNA"/>
</dbReference>
<dbReference type="GO" id="GO:0005886">
    <property type="term" value="C:plasma membrane"/>
    <property type="evidence" value="ECO:0007669"/>
    <property type="project" value="UniProtKB-SubCell"/>
</dbReference>
<dbReference type="OrthoDB" id="9766104at2"/>
<dbReference type="InterPro" id="IPR027417">
    <property type="entry name" value="P-loop_NTPase"/>
</dbReference>
<dbReference type="PROSITE" id="PS00211">
    <property type="entry name" value="ABC_TRANSPORTER_1"/>
    <property type="match status" value="2"/>
</dbReference>
<dbReference type="FunFam" id="3.40.50.300:FF:000127">
    <property type="entry name" value="Ribose import ATP-binding protein RbsA"/>
    <property type="match status" value="1"/>
</dbReference>
<comment type="caution">
    <text evidence="12">The sequence shown here is derived from an EMBL/GenBank/DDBJ whole genome shotgun (WGS) entry which is preliminary data.</text>
</comment>
<feature type="domain" description="ABC transporter" evidence="11">
    <location>
        <begin position="246"/>
        <end position="493"/>
    </location>
</feature>
<evidence type="ECO:0000313" key="13">
    <source>
        <dbReference type="Proteomes" id="UP000037688"/>
    </source>
</evidence>
<keyword evidence="4" id="KW-1003">Cell membrane</keyword>
<dbReference type="PATRIC" id="fig|1705561.3.peg.2272"/>
<dbReference type="SUPFAM" id="SSF52540">
    <property type="entry name" value="P-loop containing nucleoside triphosphate hydrolases"/>
    <property type="match status" value="2"/>
</dbReference>
<organism evidence="12 13">
    <name type="scientific">Paenibacillus xylanivorans</name>
    <dbReference type="NCBI Taxonomy" id="1705561"/>
    <lineage>
        <taxon>Bacteria</taxon>
        <taxon>Bacillati</taxon>
        <taxon>Bacillota</taxon>
        <taxon>Bacilli</taxon>
        <taxon>Bacillales</taxon>
        <taxon>Paenibacillaceae</taxon>
        <taxon>Paenibacillus</taxon>
    </lineage>
</organism>
<protein>
    <submittedName>
        <fullName evidence="12">D-ribose transporter ATP-binding protein</fullName>
    </submittedName>
</protein>
<dbReference type="InterPro" id="IPR017871">
    <property type="entry name" value="ABC_transporter-like_CS"/>
</dbReference>
<dbReference type="InterPro" id="IPR050107">
    <property type="entry name" value="ABC_carbohydrate_import_ATPase"/>
</dbReference>
<dbReference type="InterPro" id="IPR003593">
    <property type="entry name" value="AAA+_ATPase"/>
</dbReference>
<evidence type="ECO:0000256" key="9">
    <source>
        <dbReference type="ARBA" id="ARBA00022967"/>
    </source>
</evidence>
<feature type="domain" description="ABC transporter" evidence="11">
    <location>
        <begin position="3"/>
        <end position="239"/>
    </location>
</feature>
<dbReference type="SMART" id="SM00382">
    <property type="entry name" value="AAA"/>
    <property type="match status" value="2"/>
</dbReference>
<evidence type="ECO:0000256" key="7">
    <source>
        <dbReference type="ARBA" id="ARBA00022741"/>
    </source>
</evidence>
<sequence length="493" mass="54519">MHIQMQDIYKAFGTNQVLSGVDFELKEGEVHALMGENGAGKSTLMNILIGLHGRDQGTITIDGKETYFVNPKEAEKMGLAFIHQELNVWPEMTVLDNLFIGKEITSSFGLLNTRQMKALAEEQFAKLSVQIPLDRSAGECSVGQQQMIEIAKALMTDAKVIIMDEPTAALTEREIQKLFGVIASLKKNGVSIVYISHRMEEIFTICDRITIMRDGKTVDTKSIPETSFDEVVRKMVGRELTERYPARNPSYGEVVLEVRDASSKGLFQNISFTVRAGEILGFSGLMGSGRTEIMRAIFGLEPLDGGEVMIRGKKVHIRKPADAVKHGIGFITEDRKDEGLVLDFSIRENMALPNLFSFSSKGFILTQKEQEFVDTLIKRLQIKTQSSETAVRNLSGGNQQKVVIAKWVGIGPSVLILDEPTRGVDVGAKREIYQLMNELTDRGVAIIMVSSELPEVLGMSDRIAVVHEGRISGELTKEEATQENIMTMATGGQ</sequence>
<proteinExistence type="predicted"/>
<keyword evidence="3" id="KW-0813">Transport</keyword>
<dbReference type="CDD" id="cd03216">
    <property type="entry name" value="ABC_Carb_Monos_I"/>
    <property type="match status" value="1"/>
</dbReference>
<keyword evidence="7" id="KW-0547">Nucleotide-binding</keyword>
<dbReference type="InterPro" id="IPR003439">
    <property type="entry name" value="ABC_transporter-like_ATP-bd"/>
</dbReference>
<keyword evidence="5" id="KW-0762">Sugar transport</keyword>
<dbReference type="RefSeq" id="WP_053780991.1">
    <property type="nucleotide sequence ID" value="NZ_LITU01000053.1"/>
</dbReference>
<evidence type="ECO:0000256" key="3">
    <source>
        <dbReference type="ARBA" id="ARBA00022448"/>
    </source>
</evidence>
<evidence type="ECO:0000256" key="8">
    <source>
        <dbReference type="ARBA" id="ARBA00022840"/>
    </source>
</evidence>
<dbReference type="AlphaFoldDB" id="A0A0N0UHX9"/>
<dbReference type="CDD" id="cd03215">
    <property type="entry name" value="ABC_Carb_Monos_II"/>
    <property type="match status" value="1"/>
</dbReference>
<reference evidence="12 13" key="1">
    <citation type="submission" date="2015-08" db="EMBL/GenBank/DDBJ databases">
        <title>Draft genome sequence of cellulolytic and xylanolytic Paenibacillus sp. A59, isolated from a decaying forest soil from Patagonia, Argentina.</title>
        <authorList>
            <person name="Ghio S."/>
            <person name="Caceres A.M."/>
            <person name="Talia P."/>
            <person name="Grasso D."/>
            <person name="Campos E."/>
        </authorList>
    </citation>
    <scope>NUCLEOTIDE SEQUENCE [LARGE SCALE GENOMIC DNA]</scope>
    <source>
        <strain evidence="12 13">A59</strain>
    </source>
</reference>
<dbReference type="Pfam" id="PF00005">
    <property type="entry name" value="ABC_tran"/>
    <property type="match status" value="2"/>
</dbReference>
<dbReference type="FunFam" id="3.40.50.300:FF:000126">
    <property type="entry name" value="Galactose/methyl galactoside import ATP-binding protein MglA"/>
    <property type="match status" value="1"/>
</dbReference>
<dbReference type="Gene3D" id="3.40.50.300">
    <property type="entry name" value="P-loop containing nucleotide triphosphate hydrolases"/>
    <property type="match status" value="2"/>
</dbReference>
<evidence type="ECO:0000259" key="11">
    <source>
        <dbReference type="PROSITE" id="PS50893"/>
    </source>
</evidence>